<accession>A0A2T3W7B5</accession>
<keyword evidence="2" id="KW-0378">Hydrolase</keyword>
<dbReference type="GO" id="GO:0046677">
    <property type="term" value="P:response to antibiotic"/>
    <property type="evidence" value="ECO:0007669"/>
    <property type="project" value="InterPro"/>
</dbReference>
<feature type="domain" description="Beta-lactamase class A catalytic" evidence="1">
    <location>
        <begin position="62"/>
        <end position="282"/>
    </location>
</feature>
<comment type="caution">
    <text evidence="2">The sequence shown here is derived from an EMBL/GenBank/DDBJ whole genome shotgun (WGS) entry which is preliminary data.</text>
</comment>
<dbReference type="EMBL" id="PYSV01000010">
    <property type="protein sequence ID" value="PTA67752.1"/>
    <property type="molecule type" value="Genomic_DNA"/>
</dbReference>
<protein>
    <submittedName>
        <fullName evidence="2">Serine hydrolase</fullName>
    </submittedName>
</protein>
<dbReference type="GO" id="GO:0030655">
    <property type="term" value="P:beta-lactam antibiotic catabolic process"/>
    <property type="evidence" value="ECO:0007669"/>
    <property type="project" value="InterPro"/>
</dbReference>
<dbReference type="InterPro" id="IPR045155">
    <property type="entry name" value="Beta-lactam_cat"/>
</dbReference>
<reference evidence="2 3" key="1">
    <citation type="submission" date="2018-03" db="EMBL/GenBank/DDBJ databases">
        <title>Draft genome of Deinococcus sp. OD32.</title>
        <authorList>
            <person name="Wang X.-P."/>
            <person name="Du Z.-J."/>
        </authorList>
    </citation>
    <scope>NUCLEOTIDE SEQUENCE [LARGE SCALE GENOMIC DNA]</scope>
    <source>
        <strain evidence="2 3">OD32</strain>
    </source>
</reference>
<dbReference type="OrthoDB" id="9775096at2"/>
<dbReference type="Proteomes" id="UP000240317">
    <property type="component" value="Unassembled WGS sequence"/>
</dbReference>
<evidence type="ECO:0000313" key="2">
    <source>
        <dbReference type="EMBL" id="PTA67752.1"/>
    </source>
</evidence>
<dbReference type="InterPro" id="IPR012338">
    <property type="entry name" value="Beta-lactam/transpept-like"/>
</dbReference>
<evidence type="ECO:0000313" key="3">
    <source>
        <dbReference type="Proteomes" id="UP000240317"/>
    </source>
</evidence>
<dbReference type="PANTHER" id="PTHR35333:SF4">
    <property type="entry name" value="SLR0121 PROTEIN"/>
    <property type="match status" value="1"/>
</dbReference>
<name>A0A2T3W7B5_9DEIO</name>
<dbReference type="SUPFAM" id="SSF56601">
    <property type="entry name" value="beta-lactamase/transpeptidase-like"/>
    <property type="match status" value="1"/>
</dbReference>
<dbReference type="Pfam" id="PF13354">
    <property type="entry name" value="Beta-lactamase2"/>
    <property type="match status" value="1"/>
</dbReference>
<dbReference type="Gene3D" id="3.40.710.10">
    <property type="entry name" value="DD-peptidase/beta-lactamase superfamily"/>
    <property type="match status" value="1"/>
</dbReference>
<dbReference type="PANTHER" id="PTHR35333">
    <property type="entry name" value="BETA-LACTAMASE"/>
    <property type="match status" value="1"/>
</dbReference>
<proteinExistence type="predicted"/>
<sequence>MPAPGRAGRHAAVLHPAPGGHGPSVCSAFGVVVAGGLTVLGGLAAFHERLRGAGFPGRVGLRVCALDGTELVATGADEVFPAASTIKVPLLVMALQAAQTGRLPLHGRVTMTAEDRAGGAGVLHELAPGLALTWQDVLTLMIVVSDNTATNMVIEALGLEAVNDWLAAHGLGGTRLVGPLQRPPHLQNEAQRRGERNATTARDQTEVLRALVAGEWLDPTHTALALSILERQQYRDLIGRRLPRDEEGQLRFRVASKSGELLGVRHDVGVLWTPRPLLVALLSRDGGDPREHPENRDVLALAAALWPLLAELGQVGSGGDI</sequence>
<evidence type="ECO:0000259" key="1">
    <source>
        <dbReference type="Pfam" id="PF13354"/>
    </source>
</evidence>
<dbReference type="GO" id="GO:0008800">
    <property type="term" value="F:beta-lactamase activity"/>
    <property type="evidence" value="ECO:0007669"/>
    <property type="project" value="InterPro"/>
</dbReference>
<dbReference type="AlphaFoldDB" id="A0A2T3W7B5"/>
<gene>
    <name evidence="2" type="ORF">C8263_11645</name>
</gene>
<keyword evidence="3" id="KW-1185">Reference proteome</keyword>
<dbReference type="InterPro" id="IPR000871">
    <property type="entry name" value="Beta-lactam_class-A"/>
</dbReference>
<organism evidence="2 3">
    <name type="scientific">Deinococcus arcticus</name>
    <dbReference type="NCBI Taxonomy" id="2136176"/>
    <lineage>
        <taxon>Bacteria</taxon>
        <taxon>Thermotogati</taxon>
        <taxon>Deinococcota</taxon>
        <taxon>Deinococci</taxon>
        <taxon>Deinococcales</taxon>
        <taxon>Deinococcaceae</taxon>
        <taxon>Deinococcus</taxon>
    </lineage>
</organism>